<dbReference type="SFLD" id="SFLDG01061">
    <property type="entry name" value="methylthiotransferase"/>
    <property type="match status" value="1"/>
</dbReference>
<dbReference type="InterPro" id="IPR020612">
    <property type="entry name" value="Methylthiotransferase_CS"/>
</dbReference>
<keyword evidence="4" id="KW-0949">S-adenosyl-L-methionine</keyword>
<evidence type="ECO:0000313" key="12">
    <source>
        <dbReference type="Proteomes" id="UP000539175"/>
    </source>
</evidence>
<organism evidence="11 12">
    <name type="scientific">Nitrospirillum iridis</name>
    <dbReference type="NCBI Taxonomy" id="765888"/>
    <lineage>
        <taxon>Bacteria</taxon>
        <taxon>Pseudomonadati</taxon>
        <taxon>Pseudomonadota</taxon>
        <taxon>Alphaproteobacteria</taxon>
        <taxon>Rhodospirillales</taxon>
        <taxon>Azospirillaceae</taxon>
        <taxon>Nitrospirillum</taxon>
    </lineage>
</organism>
<dbReference type="SFLD" id="SFLDS00029">
    <property type="entry name" value="Radical_SAM"/>
    <property type="match status" value="1"/>
</dbReference>
<accession>A0A7X0ATW1</accession>
<dbReference type="Gene3D" id="3.80.30.20">
    <property type="entry name" value="tm_1862 like domain"/>
    <property type="match status" value="1"/>
</dbReference>
<evidence type="ECO:0000256" key="2">
    <source>
        <dbReference type="ARBA" id="ARBA00022485"/>
    </source>
</evidence>
<dbReference type="Pfam" id="PF04055">
    <property type="entry name" value="Radical_SAM"/>
    <property type="match status" value="1"/>
</dbReference>
<evidence type="ECO:0000256" key="8">
    <source>
        <dbReference type="SAM" id="MobiDB-lite"/>
    </source>
</evidence>
<dbReference type="NCBIfam" id="TIGR00089">
    <property type="entry name" value="MiaB/RimO family radical SAM methylthiotransferase"/>
    <property type="match status" value="1"/>
</dbReference>
<evidence type="ECO:0000313" key="11">
    <source>
        <dbReference type="EMBL" id="MBB6249617.1"/>
    </source>
</evidence>
<dbReference type="PROSITE" id="PS01278">
    <property type="entry name" value="MTTASE_RADICAL"/>
    <property type="match status" value="1"/>
</dbReference>
<feature type="compositionally biased region" description="Basic and acidic residues" evidence="8">
    <location>
        <begin position="1"/>
        <end position="15"/>
    </location>
</feature>
<dbReference type="SUPFAM" id="SSF102114">
    <property type="entry name" value="Radical SAM enzymes"/>
    <property type="match status" value="1"/>
</dbReference>
<dbReference type="InterPro" id="IPR006638">
    <property type="entry name" value="Elp3/MiaA/NifB-like_rSAM"/>
</dbReference>
<feature type="domain" description="Radical SAM core" evidence="10">
    <location>
        <begin position="154"/>
        <end position="384"/>
    </location>
</feature>
<dbReference type="SMART" id="SM00729">
    <property type="entry name" value="Elp3"/>
    <property type="match status" value="1"/>
</dbReference>
<reference evidence="11 12" key="1">
    <citation type="submission" date="2020-08" db="EMBL/GenBank/DDBJ databases">
        <title>Genomic Encyclopedia of Type Strains, Phase IV (KMG-IV): sequencing the most valuable type-strain genomes for metagenomic binning, comparative biology and taxonomic classification.</title>
        <authorList>
            <person name="Goeker M."/>
        </authorList>
    </citation>
    <scope>NUCLEOTIDE SEQUENCE [LARGE SCALE GENOMIC DNA]</scope>
    <source>
        <strain evidence="11 12">DSM 22198</strain>
    </source>
</reference>
<dbReference type="Proteomes" id="UP000539175">
    <property type="component" value="Unassembled WGS sequence"/>
</dbReference>
<dbReference type="Gene3D" id="3.40.50.12160">
    <property type="entry name" value="Methylthiotransferase, N-terminal domain"/>
    <property type="match status" value="1"/>
</dbReference>
<evidence type="ECO:0000256" key="1">
    <source>
        <dbReference type="ARBA" id="ARBA00001966"/>
    </source>
</evidence>
<evidence type="ECO:0000256" key="4">
    <source>
        <dbReference type="ARBA" id="ARBA00022691"/>
    </source>
</evidence>
<dbReference type="SFLD" id="SFLDG01082">
    <property type="entry name" value="B12-binding_domain_containing"/>
    <property type="match status" value="1"/>
</dbReference>
<evidence type="ECO:0000256" key="3">
    <source>
        <dbReference type="ARBA" id="ARBA00022679"/>
    </source>
</evidence>
<evidence type="ECO:0000259" key="9">
    <source>
        <dbReference type="PROSITE" id="PS51449"/>
    </source>
</evidence>
<comment type="cofactor">
    <cofactor evidence="1">
        <name>[4Fe-4S] cluster</name>
        <dbReference type="ChEBI" id="CHEBI:49883"/>
    </cofactor>
</comment>
<gene>
    <name evidence="11" type="ORF">FHS74_000150</name>
</gene>
<dbReference type="EC" id="2.8.4.5" evidence="11"/>
<evidence type="ECO:0000259" key="10">
    <source>
        <dbReference type="PROSITE" id="PS51918"/>
    </source>
</evidence>
<dbReference type="PROSITE" id="PS51918">
    <property type="entry name" value="RADICAL_SAM"/>
    <property type="match status" value="1"/>
</dbReference>
<feature type="region of interest" description="Disordered" evidence="8">
    <location>
        <begin position="1"/>
        <end position="26"/>
    </location>
</feature>
<evidence type="ECO:0000256" key="7">
    <source>
        <dbReference type="ARBA" id="ARBA00023014"/>
    </source>
</evidence>
<dbReference type="AlphaFoldDB" id="A0A7X0ATW1"/>
<dbReference type="InterPro" id="IPR013848">
    <property type="entry name" value="Methylthiotransferase_N"/>
</dbReference>
<dbReference type="InterPro" id="IPR006467">
    <property type="entry name" value="MiaB-like_bact"/>
</dbReference>
<feature type="domain" description="MTTase N-terminal" evidence="9">
    <location>
        <begin position="26"/>
        <end position="130"/>
    </location>
</feature>
<dbReference type="GO" id="GO:0051539">
    <property type="term" value="F:4 iron, 4 sulfur cluster binding"/>
    <property type="evidence" value="ECO:0007669"/>
    <property type="project" value="UniProtKB-KW"/>
</dbReference>
<protein>
    <submittedName>
        <fullName evidence="11">Threonylcarbamoyladenosine tRNA methylthiotransferase MtaB</fullName>
        <ecNumber evidence="11">2.8.4.5</ecNumber>
    </submittedName>
</protein>
<dbReference type="InterPro" id="IPR058240">
    <property type="entry name" value="rSAM_sf"/>
</dbReference>
<dbReference type="InterPro" id="IPR007197">
    <property type="entry name" value="rSAM"/>
</dbReference>
<dbReference type="InterPro" id="IPR038135">
    <property type="entry name" value="Methylthiotransferase_N_sf"/>
</dbReference>
<dbReference type="GO" id="GO:0035598">
    <property type="term" value="F:tRNA (N(6)-L-threonylcarbamoyladenosine(37)-C(2))-methylthiotransferase activity"/>
    <property type="evidence" value="ECO:0007669"/>
    <property type="project" value="UniProtKB-EC"/>
</dbReference>
<evidence type="ECO:0000256" key="5">
    <source>
        <dbReference type="ARBA" id="ARBA00022723"/>
    </source>
</evidence>
<name>A0A7X0ATW1_9PROT</name>
<dbReference type="PANTHER" id="PTHR11918">
    <property type="entry name" value="RADICAL SAM PROTEINS"/>
    <property type="match status" value="1"/>
</dbReference>
<keyword evidence="6" id="KW-0408">Iron</keyword>
<dbReference type="GO" id="GO:0046872">
    <property type="term" value="F:metal ion binding"/>
    <property type="evidence" value="ECO:0007669"/>
    <property type="project" value="UniProtKB-KW"/>
</dbReference>
<dbReference type="NCBIfam" id="TIGR01579">
    <property type="entry name" value="MiaB-like-C"/>
    <property type="match status" value="1"/>
</dbReference>
<dbReference type="PANTHER" id="PTHR11918:SF45">
    <property type="entry name" value="THREONYLCARBAMOYLADENOSINE TRNA METHYLTHIOTRANSFERASE"/>
    <property type="match status" value="1"/>
</dbReference>
<sequence>MSVDHTEEGHDHRQEGSGPEISGEAGGPQVVTFGCRLNAYESEVMRDHARAAGLGPVLIFNTCAVTSEAERQARQAIRKARRENPATRIVVTGCAAQVNPGTFAAMPEVDQVLGNDLKLKADSWTSFGAGQAERVIVNDIMSVRETASHLIQGMEGRARAFIQVQNGCDHRCTFCIIPYGRGNSRSVPMGEVVTQVRTLVEQGYREVVLTGVDVTSYGPDLPGAPTLGQMIRRLLALVPDLPRLRLSSLDPVEIDDDLWRLIAEEPRLMPHLHVSLQAGDDMVLKRMKRRHSRADAVAFCQRARDLRPDMVFGADLIAGFPTETDEMFQNTLDAVADCDLTWLHVFPYSPRPGTPAARMPQVDKAVRKERAARLRAAGEAAVRRHLASQQGRTVMVLVEKGRVGRTEQFAEVRLDRDLAPGTLVEARITGLDGDMLMGCC</sequence>
<keyword evidence="2" id="KW-0004">4Fe-4S</keyword>
<proteinExistence type="predicted"/>
<dbReference type="CDD" id="cd01335">
    <property type="entry name" value="Radical_SAM"/>
    <property type="match status" value="1"/>
</dbReference>
<dbReference type="InterPro" id="IPR023404">
    <property type="entry name" value="rSAM_horseshoe"/>
</dbReference>
<comment type="caution">
    <text evidence="11">The sequence shown here is derived from an EMBL/GenBank/DDBJ whole genome shotgun (WGS) entry which is preliminary data.</text>
</comment>
<keyword evidence="5" id="KW-0479">Metal-binding</keyword>
<keyword evidence="12" id="KW-1185">Reference proteome</keyword>
<keyword evidence="7" id="KW-0411">Iron-sulfur</keyword>
<dbReference type="PROSITE" id="PS51449">
    <property type="entry name" value="MTTASE_N"/>
    <property type="match status" value="1"/>
</dbReference>
<dbReference type="InterPro" id="IPR005839">
    <property type="entry name" value="Methylthiotransferase"/>
</dbReference>
<dbReference type="EMBL" id="JACIIZ010000001">
    <property type="protein sequence ID" value="MBB6249617.1"/>
    <property type="molecule type" value="Genomic_DNA"/>
</dbReference>
<dbReference type="Pfam" id="PF00919">
    <property type="entry name" value="UPF0004"/>
    <property type="match status" value="1"/>
</dbReference>
<evidence type="ECO:0000256" key="6">
    <source>
        <dbReference type="ARBA" id="ARBA00023004"/>
    </source>
</evidence>
<keyword evidence="3 11" id="KW-0808">Transferase</keyword>
<dbReference type="RefSeq" id="WP_211106022.1">
    <property type="nucleotide sequence ID" value="NZ_JACIIZ010000001.1"/>
</dbReference>